<organism evidence="1 2">
    <name type="scientific">Methylobacterium gnaphalii</name>
    <dbReference type="NCBI Taxonomy" id="1010610"/>
    <lineage>
        <taxon>Bacteria</taxon>
        <taxon>Pseudomonadati</taxon>
        <taxon>Pseudomonadota</taxon>
        <taxon>Alphaproteobacteria</taxon>
        <taxon>Hyphomicrobiales</taxon>
        <taxon>Methylobacteriaceae</taxon>
        <taxon>Methylobacterium</taxon>
    </lineage>
</organism>
<dbReference type="OrthoDB" id="8005733at2"/>
<keyword evidence="2" id="KW-1185">Reference proteome</keyword>
<protein>
    <submittedName>
        <fullName evidence="1">Uncharacterized protein</fullName>
    </submittedName>
</protein>
<evidence type="ECO:0000313" key="2">
    <source>
        <dbReference type="Proteomes" id="UP000321750"/>
    </source>
</evidence>
<sequence>MSDIRKSGLPEDDQHPVRTYRVVALDDDGRVNASTTLPAIDDEAAKRFARRMAKGFAVELWDGLRFIEHYDSRETASYGCG</sequence>
<gene>
    <name evidence="1" type="ORF">MGN01_10980</name>
</gene>
<proteinExistence type="predicted"/>
<dbReference type="EMBL" id="BJZV01000004">
    <property type="protein sequence ID" value="GEP09253.1"/>
    <property type="molecule type" value="Genomic_DNA"/>
</dbReference>
<comment type="caution">
    <text evidence="1">The sequence shown here is derived from an EMBL/GenBank/DDBJ whole genome shotgun (WGS) entry which is preliminary data.</text>
</comment>
<dbReference type="Proteomes" id="UP000321750">
    <property type="component" value="Unassembled WGS sequence"/>
</dbReference>
<evidence type="ECO:0000313" key="1">
    <source>
        <dbReference type="EMBL" id="GEP09253.1"/>
    </source>
</evidence>
<dbReference type="RefSeq" id="WP_147045569.1">
    <property type="nucleotide sequence ID" value="NZ_BJZV01000004.1"/>
</dbReference>
<accession>A0A512JH50</accession>
<dbReference type="AlphaFoldDB" id="A0A512JH50"/>
<name>A0A512JH50_9HYPH</name>
<reference evidence="1 2" key="1">
    <citation type="submission" date="2019-07" db="EMBL/GenBank/DDBJ databases">
        <title>Whole genome shotgun sequence of Methylobacterium gnaphalii NBRC 107716.</title>
        <authorList>
            <person name="Hosoyama A."/>
            <person name="Uohara A."/>
            <person name="Ohji S."/>
            <person name="Ichikawa N."/>
        </authorList>
    </citation>
    <scope>NUCLEOTIDE SEQUENCE [LARGE SCALE GENOMIC DNA]</scope>
    <source>
        <strain evidence="1 2">NBRC 107716</strain>
    </source>
</reference>